<dbReference type="EMBL" id="QYUQ01000002">
    <property type="protein sequence ID" value="RJG03426.1"/>
    <property type="molecule type" value="Genomic_DNA"/>
</dbReference>
<keyword evidence="5" id="KW-0479">Metal-binding</keyword>
<dbReference type="InterPro" id="IPR024185">
    <property type="entry name" value="FTHF_cligase-like_sf"/>
</dbReference>
<dbReference type="GO" id="GO:0005524">
    <property type="term" value="F:ATP binding"/>
    <property type="evidence" value="ECO:0007669"/>
    <property type="project" value="UniProtKB-KW"/>
</dbReference>
<dbReference type="InterPro" id="IPR002698">
    <property type="entry name" value="FTHF_cligase"/>
</dbReference>
<dbReference type="PANTHER" id="PTHR23407:SF1">
    <property type="entry name" value="5-FORMYLTETRAHYDROFOLATE CYCLO-LIGASE"/>
    <property type="match status" value="1"/>
</dbReference>
<dbReference type="AlphaFoldDB" id="A0A3A3GMA2"/>
<name>A0A3A3GMA2_9BURK</name>
<gene>
    <name evidence="6" type="ORF">D3878_19020</name>
</gene>
<dbReference type="Proteomes" id="UP000266327">
    <property type="component" value="Unassembled WGS sequence"/>
</dbReference>
<dbReference type="GO" id="GO:0030272">
    <property type="term" value="F:5-formyltetrahydrofolate cyclo-ligase activity"/>
    <property type="evidence" value="ECO:0007669"/>
    <property type="project" value="UniProtKB-EC"/>
</dbReference>
<evidence type="ECO:0000256" key="4">
    <source>
        <dbReference type="PIRSR" id="PIRSR006806-1"/>
    </source>
</evidence>
<keyword evidence="7" id="KW-1185">Reference proteome</keyword>
<dbReference type="PANTHER" id="PTHR23407">
    <property type="entry name" value="ATPASE INHIBITOR/5-FORMYLTETRAHYDROFOLATE CYCLO-LIGASE"/>
    <property type="match status" value="1"/>
</dbReference>
<keyword evidence="6" id="KW-0436">Ligase</keyword>
<protein>
    <recommendedName>
        <fullName evidence="5">5-formyltetrahydrofolate cyclo-ligase</fullName>
        <ecNumber evidence="5">6.3.3.2</ecNumber>
    </recommendedName>
</protein>
<comment type="cofactor">
    <cofactor evidence="5">
        <name>Mg(2+)</name>
        <dbReference type="ChEBI" id="CHEBI:18420"/>
    </cofactor>
</comment>
<keyword evidence="5" id="KW-0460">Magnesium</keyword>
<dbReference type="Pfam" id="PF01812">
    <property type="entry name" value="5-FTHF_cyc-lig"/>
    <property type="match status" value="1"/>
</dbReference>
<evidence type="ECO:0000313" key="6">
    <source>
        <dbReference type="EMBL" id="RJG03426.1"/>
    </source>
</evidence>
<feature type="binding site" evidence="4">
    <location>
        <position position="59"/>
    </location>
    <ligand>
        <name>substrate</name>
    </ligand>
</feature>
<dbReference type="RefSeq" id="WP_119786919.1">
    <property type="nucleotide sequence ID" value="NZ_QYUQ01000002.1"/>
</dbReference>
<sequence length="186" mass="20288">MADFPPDKNRLRQDLIAQRQAISPPLRAEWDLAIGKHLSRLLAAQPARAMGVFWPMRSEPDLRALFEEWVTAGVQLALPVVIDPDLPLKFLAWAPGDALAKDAMGVWVPANADREVAPDLLLVPCVGYNQECFRLGYGGGFYDRTLATAPRPRAIGVAYACARADFAVEAHDIALDGVITEAGIEN</sequence>
<dbReference type="OrthoDB" id="9801938at2"/>
<dbReference type="PIRSF" id="PIRSF006806">
    <property type="entry name" value="FTHF_cligase"/>
    <property type="match status" value="1"/>
</dbReference>
<keyword evidence="3 4" id="KW-0067">ATP-binding</keyword>
<dbReference type="SUPFAM" id="SSF100950">
    <property type="entry name" value="NagB/RpiA/CoA transferase-like"/>
    <property type="match status" value="1"/>
</dbReference>
<dbReference type="InterPro" id="IPR037171">
    <property type="entry name" value="NagB/RpiA_transferase-like"/>
</dbReference>
<evidence type="ECO:0000256" key="2">
    <source>
        <dbReference type="ARBA" id="ARBA00022741"/>
    </source>
</evidence>
<reference evidence="7" key="1">
    <citation type="submission" date="2018-09" db="EMBL/GenBank/DDBJ databases">
        <authorList>
            <person name="Zhu H."/>
        </authorList>
    </citation>
    <scope>NUCLEOTIDE SEQUENCE [LARGE SCALE GENOMIC DNA]</scope>
    <source>
        <strain evidence="7">K1S02-23</strain>
    </source>
</reference>
<evidence type="ECO:0000256" key="5">
    <source>
        <dbReference type="RuleBase" id="RU361279"/>
    </source>
</evidence>
<feature type="binding site" evidence="4">
    <location>
        <begin position="8"/>
        <end position="12"/>
    </location>
    <ligand>
        <name>ATP</name>
        <dbReference type="ChEBI" id="CHEBI:30616"/>
    </ligand>
</feature>
<evidence type="ECO:0000313" key="7">
    <source>
        <dbReference type="Proteomes" id="UP000266327"/>
    </source>
</evidence>
<dbReference type="GO" id="GO:0035999">
    <property type="term" value="P:tetrahydrofolate interconversion"/>
    <property type="evidence" value="ECO:0007669"/>
    <property type="project" value="TreeGrafter"/>
</dbReference>
<comment type="similarity">
    <text evidence="1 5">Belongs to the 5-formyltetrahydrofolate cyclo-ligase family.</text>
</comment>
<organism evidence="6 7">
    <name type="scientific">Noviherbaspirillum sedimenti</name>
    <dbReference type="NCBI Taxonomy" id="2320865"/>
    <lineage>
        <taxon>Bacteria</taxon>
        <taxon>Pseudomonadati</taxon>
        <taxon>Pseudomonadota</taxon>
        <taxon>Betaproteobacteria</taxon>
        <taxon>Burkholderiales</taxon>
        <taxon>Oxalobacteraceae</taxon>
        <taxon>Noviherbaspirillum</taxon>
    </lineage>
</organism>
<dbReference type="NCBIfam" id="TIGR02727">
    <property type="entry name" value="MTHFS_bact"/>
    <property type="match status" value="1"/>
</dbReference>
<evidence type="ECO:0000256" key="3">
    <source>
        <dbReference type="ARBA" id="ARBA00022840"/>
    </source>
</evidence>
<accession>A0A3A3GMA2</accession>
<keyword evidence="2 4" id="KW-0547">Nucleotide-binding</keyword>
<feature type="binding site" evidence="4">
    <location>
        <begin position="134"/>
        <end position="142"/>
    </location>
    <ligand>
        <name>ATP</name>
        <dbReference type="ChEBI" id="CHEBI:30616"/>
    </ligand>
</feature>
<dbReference type="GO" id="GO:0046872">
    <property type="term" value="F:metal ion binding"/>
    <property type="evidence" value="ECO:0007669"/>
    <property type="project" value="UniProtKB-KW"/>
</dbReference>
<comment type="catalytic activity">
    <reaction evidence="5">
        <text>(6S)-5-formyl-5,6,7,8-tetrahydrofolate + ATP = (6R)-5,10-methenyltetrahydrofolate + ADP + phosphate</text>
        <dbReference type="Rhea" id="RHEA:10488"/>
        <dbReference type="ChEBI" id="CHEBI:30616"/>
        <dbReference type="ChEBI" id="CHEBI:43474"/>
        <dbReference type="ChEBI" id="CHEBI:57455"/>
        <dbReference type="ChEBI" id="CHEBI:57457"/>
        <dbReference type="ChEBI" id="CHEBI:456216"/>
        <dbReference type="EC" id="6.3.3.2"/>
    </reaction>
</comment>
<comment type="caution">
    <text evidence="6">The sequence shown here is derived from an EMBL/GenBank/DDBJ whole genome shotgun (WGS) entry which is preliminary data.</text>
</comment>
<dbReference type="GO" id="GO:0009396">
    <property type="term" value="P:folic acid-containing compound biosynthetic process"/>
    <property type="evidence" value="ECO:0007669"/>
    <property type="project" value="TreeGrafter"/>
</dbReference>
<dbReference type="Gene3D" id="3.40.50.10420">
    <property type="entry name" value="NagB/RpiA/CoA transferase-like"/>
    <property type="match status" value="1"/>
</dbReference>
<proteinExistence type="inferred from homology"/>
<evidence type="ECO:0000256" key="1">
    <source>
        <dbReference type="ARBA" id="ARBA00010638"/>
    </source>
</evidence>
<dbReference type="EC" id="6.3.3.2" evidence="5"/>